<protein>
    <recommendedName>
        <fullName evidence="5">Damage-inducible protein DinB</fullName>
    </recommendedName>
</protein>
<keyword evidence="2" id="KW-0479">Metal-binding</keyword>
<dbReference type="InterPro" id="IPR034660">
    <property type="entry name" value="DinB/YfiT-like"/>
</dbReference>
<comment type="caution">
    <text evidence="3">The sequence shown here is derived from an EMBL/GenBank/DDBJ whole genome shotgun (WGS) entry which is preliminary data.</text>
</comment>
<name>A0ABQ6NG66_9BACL</name>
<accession>A0ABQ6NG66</accession>
<reference evidence="3 4" key="1">
    <citation type="submission" date="2023-05" db="EMBL/GenBank/DDBJ databases">
        <title>Draft genome of Paenibacillus sp. CCS26.</title>
        <authorList>
            <person name="Akita H."/>
            <person name="Shinto Y."/>
            <person name="Kimura Z."/>
        </authorList>
    </citation>
    <scope>NUCLEOTIDE SEQUENCE [LARGE SCALE GENOMIC DNA]</scope>
    <source>
        <strain evidence="3 4">CCS26</strain>
    </source>
</reference>
<dbReference type="RefSeq" id="WP_317979132.1">
    <property type="nucleotide sequence ID" value="NZ_BTCL01000003.1"/>
</dbReference>
<sequence length="152" mass="16732">MTNINEFIAGWKSHRNVLHDMLTDVTTEQLSYKPWEKGMSLAGLVLHITGAMDMFAKTVQNGVYTPGAKPAMPATIEELKSVVATATEQTEAVLRSLTPEQLAAPIDFFGNSLPGVVLLQNAKDHEIHHKGQLFVYLRLVGVEKLPFFVSKG</sequence>
<evidence type="ECO:0000313" key="4">
    <source>
        <dbReference type="Proteomes" id="UP001285921"/>
    </source>
</evidence>
<evidence type="ECO:0000256" key="2">
    <source>
        <dbReference type="ARBA" id="ARBA00022723"/>
    </source>
</evidence>
<evidence type="ECO:0000256" key="1">
    <source>
        <dbReference type="ARBA" id="ARBA00008635"/>
    </source>
</evidence>
<comment type="similarity">
    <text evidence="1">Belongs to the DinB family.</text>
</comment>
<keyword evidence="4" id="KW-1185">Reference proteome</keyword>
<dbReference type="Gene3D" id="1.20.120.450">
    <property type="entry name" value="dinb family like domain"/>
    <property type="match status" value="1"/>
</dbReference>
<evidence type="ECO:0008006" key="5">
    <source>
        <dbReference type="Google" id="ProtNLM"/>
    </source>
</evidence>
<proteinExistence type="inferred from homology"/>
<dbReference type="Proteomes" id="UP001285921">
    <property type="component" value="Unassembled WGS sequence"/>
</dbReference>
<gene>
    <name evidence="3" type="primary">yjoA</name>
    <name evidence="3" type="ORF">PghCCS26_11790</name>
</gene>
<dbReference type="Pfam" id="PF05163">
    <property type="entry name" value="DinB"/>
    <property type="match status" value="1"/>
</dbReference>
<dbReference type="EMBL" id="BTCL01000003">
    <property type="protein sequence ID" value="GMK44052.1"/>
    <property type="molecule type" value="Genomic_DNA"/>
</dbReference>
<dbReference type="InterPro" id="IPR007837">
    <property type="entry name" value="DinB"/>
</dbReference>
<evidence type="ECO:0000313" key="3">
    <source>
        <dbReference type="EMBL" id="GMK44052.1"/>
    </source>
</evidence>
<dbReference type="SUPFAM" id="SSF109854">
    <property type="entry name" value="DinB/YfiT-like putative metalloenzymes"/>
    <property type="match status" value="1"/>
</dbReference>
<organism evidence="3 4">
    <name type="scientific">Paenibacillus glycanilyticus</name>
    <dbReference type="NCBI Taxonomy" id="126569"/>
    <lineage>
        <taxon>Bacteria</taxon>
        <taxon>Bacillati</taxon>
        <taxon>Bacillota</taxon>
        <taxon>Bacilli</taxon>
        <taxon>Bacillales</taxon>
        <taxon>Paenibacillaceae</taxon>
        <taxon>Paenibacillus</taxon>
    </lineage>
</organism>